<accession>A0A6P8IYC8</accession>
<dbReference type="GO" id="GO:0085020">
    <property type="term" value="P:protein K6-linked ubiquitination"/>
    <property type="evidence" value="ECO:0007669"/>
    <property type="project" value="TreeGrafter"/>
</dbReference>
<feature type="repeat" description="ANK" evidence="3">
    <location>
        <begin position="82"/>
        <end position="114"/>
    </location>
</feature>
<dbReference type="KEGG" id="aten:116305232"/>
<dbReference type="Gene3D" id="1.25.40.20">
    <property type="entry name" value="Ankyrin repeat-containing domain"/>
    <property type="match status" value="3"/>
</dbReference>
<keyword evidence="2 3" id="KW-0040">ANK repeat</keyword>
<dbReference type="InterPro" id="IPR002110">
    <property type="entry name" value="Ankyrin_rpt"/>
</dbReference>
<organism evidence="4 5">
    <name type="scientific">Actinia tenebrosa</name>
    <name type="common">Australian red waratah sea anemone</name>
    <dbReference type="NCBI Taxonomy" id="6105"/>
    <lineage>
        <taxon>Eukaryota</taxon>
        <taxon>Metazoa</taxon>
        <taxon>Cnidaria</taxon>
        <taxon>Anthozoa</taxon>
        <taxon>Hexacorallia</taxon>
        <taxon>Actiniaria</taxon>
        <taxon>Actiniidae</taxon>
        <taxon>Actinia</taxon>
    </lineage>
</organism>
<dbReference type="OrthoDB" id="266718at2759"/>
<name>A0A6P8IYC8_ACTTE</name>
<dbReference type="PANTHER" id="PTHR24171:SF8">
    <property type="entry name" value="BRCA1-ASSOCIATED RING DOMAIN PROTEIN 1"/>
    <property type="match status" value="1"/>
</dbReference>
<keyword evidence="4" id="KW-1185">Reference proteome</keyword>
<dbReference type="GO" id="GO:0070531">
    <property type="term" value="C:BRCA1-A complex"/>
    <property type="evidence" value="ECO:0007669"/>
    <property type="project" value="TreeGrafter"/>
</dbReference>
<proteinExistence type="predicted"/>
<evidence type="ECO:0000256" key="2">
    <source>
        <dbReference type="ARBA" id="ARBA00023043"/>
    </source>
</evidence>
<dbReference type="PROSITE" id="PS50297">
    <property type="entry name" value="ANK_REP_REGION"/>
    <property type="match status" value="3"/>
</dbReference>
<feature type="repeat" description="ANK" evidence="3">
    <location>
        <begin position="294"/>
        <end position="326"/>
    </location>
</feature>
<sequence length="422" mass="46556">MAKDRQSKGEKVRAKSYRNPNLLSHYHELSTRVFYNGGRANEYLHNLFLKAAKNGEEERIRNFLARSSKNSNVNLNYKDKTTGNTAVVLAASRNHVNIVKMLLNYGADITLLNDQGQSIFDLAPDSMIPMLLASVERQGTSHRHLLQAAWQGNLQILRQLLSSQASLDVNCKNADGMTPLLLVTRDVNLFEKIEKNIAEKGYNPLEVVKELLQHKADCSITASDGKSPLHYITHNMGPKAKDMANLIIEDTNSKLELSDKSNNHPIHLASRYDNRPVLLALINGGADVNARGQLGQTPLHVAAAHGHERCSSALLSSGADVTIVDDQGYSPVDVCKNRKVKLVLKEAWVEQTREASSQLRCSYSAPTGLVNDEVNTIKENVPESVLSPRAKKQTSPRKISGDTLLPPTFQVLVGVMRGETLS</sequence>
<dbReference type="AlphaFoldDB" id="A0A6P8IYC8"/>
<protein>
    <submittedName>
        <fullName evidence="5">Serine/threonine-protein phosphatase 6 regulatory ankyrin repeat subunit A-like isoform X1</fullName>
    </submittedName>
</protein>
<dbReference type="SUPFAM" id="SSF48403">
    <property type="entry name" value="Ankyrin repeat"/>
    <property type="match status" value="1"/>
</dbReference>
<dbReference type="PROSITE" id="PS50088">
    <property type="entry name" value="ANK_REPEAT"/>
    <property type="match status" value="3"/>
</dbReference>
<evidence type="ECO:0000256" key="1">
    <source>
        <dbReference type="ARBA" id="ARBA00022737"/>
    </source>
</evidence>
<dbReference type="Proteomes" id="UP000515163">
    <property type="component" value="Unplaced"/>
</dbReference>
<dbReference type="GO" id="GO:0004842">
    <property type="term" value="F:ubiquitin-protein transferase activity"/>
    <property type="evidence" value="ECO:0007669"/>
    <property type="project" value="TreeGrafter"/>
</dbReference>
<evidence type="ECO:0000313" key="4">
    <source>
        <dbReference type="Proteomes" id="UP000515163"/>
    </source>
</evidence>
<dbReference type="PANTHER" id="PTHR24171">
    <property type="entry name" value="ANKYRIN REPEAT DOMAIN-CONTAINING PROTEIN 39-RELATED"/>
    <property type="match status" value="1"/>
</dbReference>
<dbReference type="RefSeq" id="XP_031570953.1">
    <property type="nucleotide sequence ID" value="XM_031715093.1"/>
</dbReference>
<dbReference type="InterPro" id="IPR036770">
    <property type="entry name" value="Ankyrin_rpt-contain_sf"/>
</dbReference>
<dbReference type="GO" id="GO:0031436">
    <property type="term" value="C:BRCA1-BARD1 complex"/>
    <property type="evidence" value="ECO:0007669"/>
    <property type="project" value="TreeGrafter"/>
</dbReference>
<evidence type="ECO:0000313" key="5">
    <source>
        <dbReference type="RefSeq" id="XP_031570953.1"/>
    </source>
</evidence>
<feature type="repeat" description="ANK" evidence="3">
    <location>
        <begin position="261"/>
        <end position="293"/>
    </location>
</feature>
<evidence type="ECO:0000256" key="3">
    <source>
        <dbReference type="PROSITE-ProRule" id="PRU00023"/>
    </source>
</evidence>
<gene>
    <name evidence="5" type="primary">LOC116305232</name>
</gene>
<dbReference type="Pfam" id="PF12796">
    <property type="entry name" value="Ank_2"/>
    <property type="match status" value="2"/>
</dbReference>
<dbReference type="GeneID" id="116305232"/>
<keyword evidence="1" id="KW-0677">Repeat</keyword>
<dbReference type="SMART" id="SM00248">
    <property type="entry name" value="ANK"/>
    <property type="match status" value="7"/>
</dbReference>
<reference evidence="5" key="1">
    <citation type="submission" date="2025-08" db="UniProtKB">
        <authorList>
            <consortium name="RefSeq"/>
        </authorList>
    </citation>
    <scope>IDENTIFICATION</scope>
    <source>
        <tissue evidence="5">Tentacle</tissue>
    </source>
</reference>
<dbReference type="InParanoid" id="A0A6P8IYC8"/>